<evidence type="ECO:0000256" key="1">
    <source>
        <dbReference type="PIRSR" id="PIRSR016184-1"/>
    </source>
</evidence>
<sequence>MKHQIPFQQVDVFSAVPFKGNPVAVVLDGNGLPAEQMQAIAKWTNLSETTFVCKPTDPRADYRLRIFTPRRELLFAGHPTIGSAYAVLQHGLKPKTTGRLVQECGKGLVSILIDGDRLFLTLPKPILHDIPAVELAELANALGIASNSVRASATVDVGVVWITLQLTDAEEVRRLQPDMARIAALTPPGVAGVTVFGLTPVGTQPQIEVRSFAPIEGVPEDPVCGSGNGCVAALVREFRLIEKPTYVASQGRCVGRDGRVEVRFQDDGTILLGGHAVTCVEGMLYLERDLARNP</sequence>
<dbReference type="Gene3D" id="3.10.310.10">
    <property type="entry name" value="Diaminopimelate Epimerase, Chain A, domain 1"/>
    <property type="match status" value="2"/>
</dbReference>
<accession>A0A1I3PCZ4</accession>
<dbReference type="PANTHER" id="PTHR13774">
    <property type="entry name" value="PHENAZINE BIOSYNTHESIS PROTEIN"/>
    <property type="match status" value="1"/>
</dbReference>
<dbReference type="PANTHER" id="PTHR13774:SF32">
    <property type="entry name" value="ANTISENSE-ENHANCING SEQUENCE 1"/>
    <property type="match status" value="1"/>
</dbReference>
<proteinExistence type="predicted"/>
<dbReference type="EMBL" id="FORR01000005">
    <property type="protein sequence ID" value="SFJ19343.1"/>
    <property type="molecule type" value="Genomic_DNA"/>
</dbReference>
<dbReference type="GO" id="GO:0016853">
    <property type="term" value="F:isomerase activity"/>
    <property type="evidence" value="ECO:0007669"/>
    <property type="project" value="TreeGrafter"/>
</dbReference>
<dbReference type="InterPro" id="IPR003719">
    <property type="entry name" value="Phenazine_PhzF-like"/>
</dbReference>
<gene>
    <name evidence="2" type="ORF">SAMN05421852_105182</name>
</gene>
<dbReference type="GO" id="GO:0005737">
    <property type="term" value="C:cytoplasm"/>
    <property type="evidence" value="ECO:0007669"/>
    <property type="project" value="TreeGrafter"/>
</dbReference>
<evidence type="ECO:0000313" key="2">
    <source>
        <dbReference type="EMBL" id="SFJ19343.1"/>
    </source>
</evidence>
<dbReference type="RefSeq" id="WP_245739779.1">
    <property type="nucleotide sequence ID" value="NZ_FORR01000005.1"/>
</dbReference>
<organism evidence="2 3">
    <name type="scientific">Thermoflavimicrobium dichotomicum</name>
    <dbReference type="NCBI Taxonomy" id="46223"/>
    <lineage>
        <taxon>Bacteria</taxon>
        <taxon>Bacillati</taxon>
        <taxon>Bacillota</taxon>
        <taxon>Bacilli</taxon>
        <taxon>Bacillales</taxon>
        <taxon>Thermoactinomycetaceae</taxon>
        <taxon>Thermoflavimicrobium</taxon>
    </lineage>
</organism>
<protein>
    <submittedName>
        <fullName evidence="2">Phenazine biosynthesis protein PhzF family</fullName>
    </submittedName>
</protein>
<dbReference type="Proteomes" id="UP000199545">
    <property type="component" value="Unassembled WGS sequence"/>
</dbReference>
<dbReference type="NCBIfam" id="TIGR00654">
    <property type="entry name" value="PhzF_family"/>
    <property type="match status" value="1"/>
</dbReference>
<dbReference type="SUPFAM" id="SSF54506">
    <property type="entry name" value="Diaminopimelate epimerase-like"/>
    <property type="match status" value="1"/>
</dbReference>
<evidence type="ECO:0000313" key="3">
    <source>
        <dbReference type="Proteomes" id="UP000199545"/>
    </source>
</evidence>
<reference evidence="2 3" key="1">
    <citation type="submission" date="2016-10" db="EMBL/GenBank/DDBJ databases">
        <authorList>
            <person name="de Groot N.N."/>
        </authorList>
    </citation>
    <scope>NUCLEOTIDE SEQUENCE [LARGE SCALE GENOMIC DNA]</scope>
    <source>
        <strain evidence="2 3">DSM 44778</strain>
    </source>
</reference>
<dbReference type="STRING" id="46223.SAMN05421852_105182"/>
<keyword evidence="3" id="KW-1185">Reference proteome</keyword>
<name>A0A1I3PCZ4_9BACL</name>
<dbReference type="PIRSF" id="PIRSF016184">
    <property type="entry name" value="PhzC_PhzF"/>
    <property type="match status" value="1"/>
</dbReference>
<dbReference type="Pfam" id="PF02567">
    <property type="entry name" value="PhzC-PhzF"/>
    <property type="match status" value="1"/>
</dbReference>
<feature type="active site" evidence="1">
    <location>
        <position position="48"/>
    </location>
</feature>
<dbReference type="AlphaFoldDB" id="A0A1I3PCZ4"/>